<evidence type="ECO:0000313" key="5">
    <source>
        <dbReference type="EMBL" id="GDZ84721.1"/>
    </source>
</evidence>
<dbReference type="PIRSF" id="PIRSF016521">
    <property type="entry name" value="Acyl-CoA_hydro"/>
    <property type="match status" value="1"/>
</dbReference>
<dbReference type="Pfam" id="PF08840">
    <property type="entry name" value="BAAT_C"/>
    <property type="match status" value="1"/>
</dbReference>
<dbReference type="Gene3D" id="2.60.40.2240">
    <property type="entry name" value="Acyl-CoA thioester hydrolase/BAAT N-terminal domain"/>
    <property type="match status" value="1"/>
</dbReference>
<evidence type="ECO:0000313" key="6">
    <source>
        <dbReference type="Proteomes" id="UP000323274"/>
    </source>
</evidence>
<dbReference type="GO" id="GO:0047617">
    <property type="term" value="F:fatty acyl-CoA hydrolase activity"/>
    <property type="evidence" value="ECO:0007669"/>
    <property type="project" value="TreeGrafter"/>
</dbReference>
<dbReference type="InterPro" id="IPR029058">
    <property type="entry name" value="AB_hydrolase_fold"/>
</dbReference>
<dbReference type="EMBL" id="BJJW01000025">
    <property type="protein sequence ID" value="GDZ84721.1"/>
    <property type="molecule type" value="Genomic_DNA"/>
</dbReference>
<dbReference type="SUPFAM" id="SSF53474">
    <property type="entry name" value="alpha/beta-Hydrolases"/>
    <property type="match status" value="1"/>
</dbReference>
<dbReference type="InterPro" id="IPR016662">
    <property type="entry name" value="Acyl-CoA_thioEstase_long-chain"/>
</dbReference>
<gene>
    <name evidence="5" type="ORF">LCIT_19630</name>
</gene>
<feature type="active site" description="Charge relay system" evidence="2">
    <location>
        <position position="342"/>
    </location>
</feature>
<dbReference type="PANTHER" id="PTHR10824">
    <property type="entry name" value="ACYL-COENZYME A THIOESTERASE-RELATED"/>
    <property type="match status" value="1"/>
</dbReference>
<comment type="similarity">
    <text evidence="1">Belongs to the C/M/P thioester hydrolase family.</text>
</comment>
<feature type="domain" description="BAAT/Acyl-CoA thioester hydrolase C-terminal" evidence="4">
    <location>
        <begin position="214"/>
        <end position="390"/>
    </location>
</feature>
<comment type="caution">
    <text evidence="5">The sequence shown here is derived from an EMBL/GenBank/DDBJ whole genome shotgun (WGS) entry which is preliminary data.</text>
</comment>
<evidence type="ECO:0000256" key="1">
    <source>
        <dbReference type="ARBA" id="ARBA00006538"/>
    </source>
</evidence>
<feature type="domain" description="Acyl-CoA thioester hydrolase/bile acid-CoA amino acid N-acetyltransferase" evidence="3">
    <location>
        <begin position="15"/>
        <end position="148"/>
    </location>
</feature>
<reference evidence="5 6" key="1">
    <citation type="submission" date="2019-04" db="EMBL/GenBank/DDBJ databases">
        <title>A pseudo-fructophilic Leuconostoc citreum strain F192-5 isolated from peel of satsuma mandarin: the first report for isolation and characterization of strain-dependent fructophilic-like characteristics.</title>
        <authorList>
            <person name="Maeno S."/>
            <person name="Tanizawa Y."/>
            <person name="Kajikawa A."/>
            <person name="Kanesaki Y."/>
            <person name="Kubota E."/>
            <person name="Arita M."/>
            <person name="Leon D."/>
            <person name="Endo A."/>
        </authorList>
    </citation>
    <scope>NUCLEOTIDE SEQUENCE [LARGE SCALE GENOMIC DNA]</scope>
    <source>
        <strain evidence="5 6">F192-5</strain>
    </source>
</reference>
<feature type="active site" description="Charge relay system" evidence="2">
    <location>
        <position position="243"/>
    </location>
</feature>
<dbReference type="PANTHER" id="PTHR10824:SF4">
    <property type="entry name" value="ACYL-COENZYME A THIOESTERASE 1-LIKE"/>
    <property type="match status" value="1"/>
</dbReference>
<dbReference type="GO" id="GO:0006631">
    <property type="term" value="P:fatty acid metabolic process"/>
    <property type="evidence" value="ECO:0007669"/>
    <property type="project" value="TreeGrafter"/>
</dbReference>
<dbReference type="InterPro" id="IPR006862">
    <property type="entry name" value="Thio_Ohase/aa_AcTrfase"/>
</dbReference>
<dbReference type="Gene3D" id="3.40.50.1820">
    <property type="entry name" value="alpha/beta hydrolase"/>
    <property type="match status" value="1"/>
</dbReference>
<dbReference type="Pfam" id="PF04775">
    <property type="entry name" value="Bile_Hydr_Trans"/>
    <property type="match status" value="1"/>
</dbReference>
<evidence type="ECO:0000259" key="4">
    <source>
        <dbReference type="Pfam" id="PF08840"/>
    </source>
</evidence>
<accession>A0A5A5U6G9</accession>
<feature type="active site" description="Charge relay system" evidence="2">
    <location>
        <position position="377"/>
    </location>
</feature>
<dbReference type="RefSeq" id="WP_133286160.1">
    <property type="nucleotide sequence ID" value="NZ_BJJW01000025.1"/>
</dbReference>
<sequence>MKHFKIQKNSSAVDEIIKMQLEKLPPLTKVEIVVRTVTPYYCINAPKKISKNCKWESKNTFRSNSDGLIDLNTFPSLAGTYSGVYPMGCLTFLIPSKKNLLNKEQKSNKTSFNEFCVFEITALLDGEILDQCRIKRFFVNKNIKHKLVESNTFQGRFFYPENETNLPAILILSGSEGGIEKAQAIAQLIANHGFATLAIGYFGIGNLTKDLSRIPLEIIEDSISFFKSQKMIDSKHIGIYGRSKGAEFALLAASYFSEINCVVVNSPSNVVYEGISNKGFPTRTSSWSYRGKNINYFPFSFKTFFLSKITHKDFPLINENSSCEIPVEKINGNILCIASSKDEIWNALEASKRIQKRLAKYNFQHQFNSNYVENAGHMLTIPCQPNSRYKNIDKKLLMNDTYETWNNTVSHFKDNLKQNSYQL</sequence>
<protein>
    <submittedName>
        <fullName evidence="5">Thioesterase</fullName>
    </submittedName>
</protein>
<dbReference type="GO" id="GO:0006637">
    <property type="term" value="P:acyl-CoA metabolic process"/>
    <property type="evidence" value="ECO:0007669"/>
    <property type="project" value="InterPro"/>
</dbReference>
<dbReference type="InterPro" id="IPR042490">
    <property type="entry name" value="Thio_Ohase/BAAT_N"/>
</dbReference>
<dbReference type="Proteomes" id="UP000323274">
    <property type="component" value="Unassembled WGS sequence"/>
</dbReference>
<dbReference type="AlphaFoldDB" id="A0A5A5U6G9"/>
<proteinExistence type="inferred from homology"/>
<dbReference type="InterPro" id="IPR014940">
    <property type="entry name" value="BAAT_C"/>
</dbReference>
<evidence type="ECO:0000259" key="3">
    <source>
        <dbReference type="Pfam" id="PF04775"/>
    </source>
</evidence>
<name>A0A5A5U6G9_LEUCI</name>
<evidence type="ECO:0000256" key="2">
    <source>
        <dbReference type="PIRSR" id="PIRSR016521-1"/>
    </source>
</evidence>
<organism evidence="5 6">
    <name type="scientific">Leuconostoc citreum</name>
    <dbReference type="NCBI Taxonomy" id="33964"/>
    <lineage>
        <taxon>Bacteria</taxon>
        <taxon>Bacillati</taxon>
        <taxon>Bacillota</taxon>
        <taxon>Bacilli</taxon>
        <taxon>Lactobacillales</taxon>
        <taxon>Lactobacillaceae</taxon>
        <taxon>Leuconostoc</taxon>
    </lineage>
</organism>